<evidence type="ECO:0000313" key="1">
    <source>
        <dbReference type="EMBL" id="QDJ96664.1"/>
    </source>
</evidence>
<keyword evidence="2" id="KW-1185">Reference proteome</keyword>
<evidence type="ECO:0000313" key="2">
    <source>
        <dbReference type="Proteomes" id="UP000317703"/>
    </source>
</evidence>
<protein>
    <submittedName>
        <fullName evidence="1">Uncharacterized protein</fullName>
    </submittedName>
</protein>
<gene>
    <name evidence="1" type="ORF">PS1_0153</name>
</gene>
<proteinExistence type="predicted"/>
<sequence>MSKKAKEVKAVKVAETKTVDVLEDNVQNEQEESDTQDSSCVFSALIEPSSPPIVELENVEVKPKYVLDNIANKPKLKVGDKEIELKEVQLTSDHFFNINSFRSSPRHYHFSNHYSENEMRKVEGEPKWYGAEVNGVQFFLTQGSVVDLKRLDNQTGYGGPNTDGRKPCVKVTYSTIITDNLSIRGFEENRLFNVGLTGEWICIDNVSLSDGKVEIENSIDLTNVSLSVFSITRTNSLDLNQFNGSRISLKGFNSIRIYNSSCYCHFENSFILDLPNKKMVNLSIGKTTLSDFKFINYNHNLCEGLDVNSKIVIDKRIDYGYITGLKPVPFVRVGRSGILVGSQYFTAVEMLGKINTATLHEITPISPWYPTPTFGSPRALDPLVGRDVADKAYSVAFNSGYKGKVPEHQPDQLVVDIVQTTIDQIRSKVKVFALIDTLISGYFEYDDEYPY</sequence>
<dbReference type="Proteomes" id="UP000317703">
    <property type="component" value="Segment"/>
</dbReference>
<name>A0A514TUG0_9CAUD</name>
<organism evidence="1 2">
    <name type="scientific">Aeromonas phage PS1</name>
    <dbReference type="NCBI Taxonomy" id="2591406"/>
    <lineage>
        <taxon>Viruses</taxon>
        <taxon>Duplodnaviria</taxon>
        <taxon>Heunggongvirae</taxon>
        <taxon>Uroviricota</taxon>
        <taxon>Caudoviricetes</taxon>
        <taxon>Chimalliviridae</taxon>
        <taxon>Ferozepurvirus</taxon>
        <taxon>Ferozepurvirus PS1</taxon>
    </lineage>
</organism>
<dbReference type="EMBL" id="MN032614">
    <property type="protein sequence ID" value="QDJ96664.1"/>
    <property type="molecule type" value="Genomic_DNA"/>
</dbReference>
<reference evidence="1" key="1">
    <citation type="submission" date="2019-06" db="EMBL/GenBank/DDBJ databases">
        <title>Complete genome sequence of Aeromonas hydrophila bacteriophage PS1.</title>
        <authorList>
            <person name="Rai S."/>
            <person name="Tyagi A."/>
            <person name="Kumar N."/>
            <person name="Singh N."/>
        </authorList>
    </citation>
    <scope>NUCLEOTIDE SEQUENCE [LARGE SCALE GENOMIC DNA]</scope>
</reference>
<accession>A0A514TUG0</accession>